<evidence type="ECO:0000259" key="8">
    <source>
        <dbReference type="Pfam" id="PF07715"/>
    </source>
</evidence>
<dbReference type="InterPro" id="IPR012910">
    <property type="entry name" value="Plug_dom"/>
</dbReference>
<evidence type="ECO:0000256" key="2">
    <source>
        <dbReference type="ARBA" id="ARBA00022448"/>
    </source>
</evidence>
<dbReference type="InterPro" id="IPR036942">
    <property type="entry name" value="Beta-barrel_TonB_sf"/>
</dbReference>
<evidence type="ECO:0000256" key="6">
    <source>
        <dbReference type="ARBA" id="ARBA00023237"/>
    </source>
</evidence>
<keyword evidence="6 7" id="KW-0998">Cell outer membrane</keyword>
<dbReference type="Pfam" id="PF07715">
    <property type="entry name" value="Plug"/>
    <property type="match status" value="1"/>
</dbReference>
<dbReference type="PANTHER" id="PTHR30069:SF46">
    <property type="entry name" value="OAR PROTEIN"/>
    <property type="match status" value="1"/>
</dbReference>
<dbReference type="Pfam" id="PF25183">
    <property type="entry name" value="OMP_b-brl_4"/>
    <property type="match status" value="1"/>
</dbReference>
<dbReference type="STRING" id="1440763.BJI69_05185"/>
<feature type="domain" description="TonB-dependent transporter Oar-like beta-barrel" evidence="9">
    <location>
        <begin position="606"/>
        <end position="976"/>
    </location>
</feature>
<evidence type="ECO:0000259" key="9">
    <source>
        <dbReference type="Pfam" id="PF25183"/>
    </source>
</evidence>
<dbReference type="InterPro" id="IPR037066">
    <property type="entry name" value="Plug_dom_sf"/>
</dbReference>
<dbReference type="GO" id="GO:0009279">
    <property type="term" value="C:cell outer membrane"/>
    <property type="evidence" value="ECO:0007669"/>
    <property type="project" value="UniProtKB-SubCell"/>
</dbReference>
<evidence type="ECO:0000256" key="3">
    <source>
        <dbReference type="ARBA" id="ARBA00022452"/>
    </source>
</evidence>
<keyword evidence="11" id="KW-1185">Reference proteome</keyword>
<keyword evidence="4 7" id="KW-0812">Transmembrane</keyword>
<dbReference type="PATRIC" id="fig|1440763.5.peg.1010"/>
<dbReference type="InterPro" id="IPR057601">
    <property type="entry name" value="Oar-like_b-barrel"/>
</dbReference>
<keyword evidence="2 7" id="KW-0813">Transport</keyword>
<evidence type="ECO:0000313" key="11">
    <source>
        <dbReference type="Proteomes" id="UP000182987"/>
    </source>
</evidence>
<evidence type="ECO:0000256" key="1">
    <source>
        <dbReference type="ARBA" id="ARBA00004571"/>
    </source>
</evidence>
<sequence>MQYANRSIAPPRRKLALAVAFAVSIGGAGAALAQSNATGAIFGSATPGDIVHIENTDNGLRRDITVDSGGRYRANSLPIGTYTVSLLHNGTVVDTHKGVQTQISQGTDVSFAATAAAAGAADTTNLGSVQVTANTLPSIDVSSVDSRTVLTADQLSKLPIARTSISSIALLAPGTTPAVRGYGNALSFGGSSASENAYYINGFQATNPLTGVSSRQLPYDAIDQEQVLIGGYGAEYGRSTGGVINVVSKRGTNEWKGDVQVFWSPSGLNQQPRDIDLRDGTKYQKGNTYALRDNENLQYSGSIGGALVKDKLFFFAAADWIKNTGNYTGPNTTSDDEHDVSKTKRWLTKIDWNITDNNILEFTGIGDTETEDQSISAYSYQTGRGDYLGHVYTKNYNGTQTNATPGGNTYIGHYTGYITDDLTVNAMYGRSHSDHSQDINSASGDACPLITDKRAGFANNPQTGCTVGGSTFLLPGAEDSSHGWSANIEYRIGDHDLRGGVDNYVLRATSGALPQGGTGYIYNDVADGTAIKSRLSALGLDPALYNPANFANGYYVEQTALSTGTSARTNQRSQFVEDNWQITDRWHGYIGLRNEQFTNYNGAGEAYASARHQLDPRLGASWDVYGDSSLKIYANAGRYHLGLPTSVAIRGAGPSTYPSQLFGFTGIDPTTGEPTGLVAGPYSGNFNKNGANGVPPDAKTVSAQGLHSYYQDEYIFGADQQLDNNWVVGAKAMYRRLRSLIDDTCDSSPIQTWGDENGLGDQVAAGIARSTGCWLYNPGRANTFTVSPAPGQYLSVPLTAADIGEPRAKRAYYMLDLYAEHQFSDHWYAKIDYTYSRSYGNSEGQLDSNIVQADVSTTESWDFPAIMENTNGDLPNDQKHQLRIYGTYAPNDEWAFSTVTRIASGYPVSCIGTRPDSVGGDPNQYGAAYFYCNGEPAKRGTFGRTPWTYNVDLSVAWKPTFADHKLTLSADAFNALGKQRVTQYYEYGETDSGTPDPQYKRARSFSDPRTIRLGARYDFTL</sequence>
<protein>
    <submittedName>
        <fullName evidence="10">Uncharacterized protein</fullName>
    </submittedName>
</protein>
<dbReference type="SUPFAM" id="SSF56935">
    <property type="entry name" value="Porins"/>
    <property type="match status" value="1"/>
</dbReference>
<evidence type="ECO:0000256" key="7">
    <source>
        <dbReference type="PROSITE-ProRule" id="PRU01360"/>
    </source>
</evidence>
<dbReference type="PANTHER" id="PTHR30069">
    <property type="entry name" value="TONB-DEPENDENT OUTER MEMBRANE RECEPTOR"/>
    <property type="match status" value="1"/>
</dbReference>
<dbReference type="Gene3D" id="2.170.130.10">
    <property type="entry name" value="TonB-dependent receptor, plug domain"/>
    <property type="match status" value="1"/>
</dbReference>
<keyword evidence="5 7" id="KW-0472">Membrane</keyword>
<accession>A0A0G9HDH5</accession>
<dbReference type="KEGG" id="lrz:BJI69_05185"/>
<dbReference type="GO" id="GO:0044718">
    <property type="term" value="P:siderophore transmembrane transport"/>
    <property type="evidence" value="ECO:0007669"/>
    <property type="project" value="TreeGrafter"/>
</dbReference>
<keyword evidence="3 7" id="KW-1134">Transmembrane beta strand</keyword>
<comment type="similarity">
    <text evidence="7">Belongs to the TonB-dependent receptor family.</text>
</comment>
<dbReference type="AlphaFoldDB" id="A0A0G9HDH5"/>
<feature type="domain" description="TonB-dependent receptor plug" evidence="8">
    <location>
        <begin position="145"/>
        <end position="243"/>
    </location>
</feature>
<dbReference type="Gene3D" id="2.40.170.20">
    <property type="entry name" value="TonB-dependent receptor, beta-barrel domain"/>
    <property type="match status" value="1"/>
</dbReference>
<proteinExistence type="inferred from homology"/>
<dbReference type="SUPFAM" id="SSF49478">
    <property type="entry name" value="Cna protein B-type domain"/>
    <property type="match status" value="1"/>
</dbReference>
<evidence type="ECO:0000256" key="5">
    <source>
        <dbReference type="ARBA" id="ARBA00023136"/>
    </source>
</evidence>
<dbReference type="InterPro" id="IPR039426">
    <property type="entry name" value="TonB-dep_rcpt-like"/>
</dbReference>
<dbReference type="RefSeq" id="WP_046966922.1">
    <property type="nucleotide sequence ID" value="NZ_CP017480.1"/>
</dbReference>
<dbReference type="OrthoDB" id="9768147at2"/>
<evidence type="ECO:0000313" key="10">
    <source>
        <dbReference type="EMBL" id="APG03366.1"/>
    </source>
</evidence>
<organism evidence="10 11">
    <name type="scientific">Luteibacter rhizovicinus DSM 16549</name>
    <dbReference type="NCBI Taxonomy" id="1440763"/>
    <lineage>
        <taxon>Bacteria</taxon>
        <taxon>Pseudomonadati</taxon>
        <taxon>Pseudomonadota</taxon>
        <taxon>Gammaproteobacteria</taxon>
        <taxon>Lysobacterales</taxon>
        <taxon>Rhodanobacteraceae</taxon>
        <taxon>Luteibacter</taxon>
    </lineage>
</organism>
<comment type="subcellular location">
    <subcellularLocation>
        <location evidence="1 7">Cell outer membrane</location>
        <topology evidence="1 7">Multi-pass membrane protein</topology>
    </subcellularLocation>
</comment>
<dbReference type="GO" id="GO:0015344">
    <property type="term" value="F:siderophore uptake transmembrane transporter activity"/>
    <property type="evidence" value="ECO:0007669"/>
    <property type="project" value="TreeGrafter"/>
</dbReference>
<evidence type="ECO:0000256" key="4">
    <source>
        <dbReference type="ARBA" id="ARBA00022692"/>
    </source>
</evidence>
<dbReference type="PROSITE" id="PS52016">
    <property type="entry name" value="TONB_DEPENDENT_REC_3"/>
    <property type="match status" value="1"/>
</dbReference>
<reference evidence="11" key="1">
    <citation type="submission" date="2016-09" db="EMBL/GenBank/DDBJ databases">
        <authorList>
            <person name="Lysoe E."/>
        </authorList>
    </citation>
    <scope>NUCLEOTIDE SEQUENCE [LARGE SCALE GENOMIC DNA]</scope>
    <source>
        <strain evidence="11">LJ96T</strain>
    </source>
</reference>
<dbReference type="Proteomes" id="UP000182987">
    <property type="component" value="Chromosome"/>
</dbReference>
<dbReference type="EMBL" id="CP017480">
    <property type="protein sequence ID" value="APG03366.1"/>
    <property type="molecule type" value="Genomic_DNA"/>
</dbReference>
<gene>
    <name evidence="10" type="ORF">BJI69_05185</name>
</gene>
<name>A0A0G9HDH5_9GAMM</name>